<name>A0A7R8V5F7_HERIL</name>
<protein>
    <recommendedName>
        <fullName evidence="3">CS domain-containing protein</fullName>
    </recommendedName>
</protein>
<evidence type="ECO:0000313" key="5">
    <source>
        <dbReference type="Proteomes" id="UP000594454"/>
    </source>
</evidence>
<dbReference type="InterPro" id="IPR007052">
    <property type="entry name" value="CS_dom"/>
</dbReference>
<dbReference type="EMBL" id="LR899014">
    <property type="protein sequence ID" value="CAD7093196.1"/>
    <property type="molecule type" value="Genomic_DNA"/>
</dbReference>
<dbReference type="GO" id="GO:0051131">
    <property type="term" value="P:chaperone-mediated protein complex assembly"/>
    <property type="evidence" value="ECO:0007669"/>
    <property type="project" value="TreeGrafter"/>
</dbReference>
<dbReference type="GO" id="GO:0051879">
    <property type="term" value="F:Hsp90 protein binding"/>
    <property type="evidence" value="ECO:0007669"/>
    <property type="project" value="InterPro"/>
</dbReference>
<dbReference type="CDD" id="cd06465">
    <property type="entry name" value="p23_hB-ind1_like"/>
    <property type="match status" value="1"/>
</dbReference>
<dbReference type="GO" id="GO:0006457">
    <property type="term" value="P:protein folding"/>
    <property type="evidence" value="ECO:0007669"/>
    <property type="project" value="TreeGrafter"/>
</dbReference>
<feature type="region of interest" description="Disordered" evidence="2">
    <location>
        <begin position="128"/>
        <end position="186"/>
    </location>
</feature>
<dbReference type="InterPro" id="IPR008978">
    <property type="entry name" value="HSP20-like_chaperone"/>
</dbReference>
<dbReference type="InParanoid" id="A0A7R8V5F7"/>
<proteinExistence type="inferred from homology"/>
<dbReference type="FunCoup" id="A0A7R8V5F7">
    <property type="interactions" value="2421"/>
</dbReference>
<dbReference type="PANTHER" id="PTHR22932:SF1">
    <property type="entry name" value="CO-CHAPERONE PROTEIN DAF-41"/>
    <property type="match status" value="1"/>
</dbReference>
<dbReference type="PANTHER" id="PTHR22932">
    <property type="entry name" value="TELOMERASE-BINDING PROTEIN P23 HSP90 CO-CHAPERONE"/>
    <property type="match status" value="1"/>
</dbReference>
<dbReference type="Gene3D" id="2.60.40.790">
    <property type="match status" value="1"/>
</dbReference>
<gene>
    <name evidence="4" type="ORF">HERILL_LOCUS15496</name>
</gene>
<dbReference type="AlphaFoldDB" id="A0A7R8V5F7"/>
<dbReference type="GO" id="GO:0005634">
    <property type="term" value="C:nucleus"/>
    <property type="evidence" value="ECO:0007669"/>
    <property type="project" value="TreeGrafter"/>
</dbReference>
<keyword evidence="5" id="KW-1185">Reference proteome</keyword>
<dbReference type="SUPFAM" id="SSF49764">
    <property type="entry name" value="HSP20-like chaperones"/>
    <property type="match status" value="1"/>
</dbReference>
<dbReference type="GO" id="GO:0051087">
    <property type="term" value="F:protein-folding chaperone binding"/>
    <property type="evidence" value="ECO:0007669"/>
    <property type="project" value="TreeGrafter"/>
</dbReference>
<comment type="similarity">
    <text evidence="1">Belongs to the p23/wos2 family.</text>
</comment>
<evidence type="ECO:0000256" key="2">
    <source>
        <dbReference type="SAM" id="MobiDB-lite"/>
    </source>
</evidence>
<evidence type="ECO:0000259" key="3">
    <source>
        <dbReference type="PROSITE" id="PS51203"/>
    </source>
</evidence>
<dbReference type="InterPro" id="IPR045250">
    <property type="entry name" value="p23-like"/>
</dbReference>
<dbReference type="Proteomes" id="UP000594454">
    <property type="component" value="Chromosome 6"/>
</dbReference>
<evidence type="ECO:0000256" key="1">
    <source>
        <dbReference type="ARBA" id="ARBA00025733"/>
    </source>
</evidence>
<dbReference type="OMA" id="EVTINFY"/>
<evidence type="ECO:0000313" key="4">
    <source>
        <dbReference type="EMBL" id="CAD7093196.1"/>
    </source>
</evidence>
<dbReference type="GO" id="GO:0005829">
    <property type="term" value="C:cytosol"/>
    <property type="evidence" value="ECO:0007669"/>
    <property type="project" value="TreeGrafter"/>
</dbReference>
<dbReference type="Pfam" id="PF04969">
    <property type="entry name" value="CS"/>
    <property type="match status" value="1"/>
</dbReference>
<dbReference type="FunFam" id="2.60.40.790:FF:000013">
    <property type="entry name" value="Very-long-chain (3R)-3-hydroxyacyl-CoA dehydratase"/>
    <property type="match status" value="1"/>
</dbReference>
<sequence length="186" mass="21185">MSPDAAVPPPVSWAQQSDLLYVTVNVECKDVDYKFTENSMHFKGVSVLENKPYEVTLNFLRNINPDKVTLLNSKRSLEFKIYKAETGPFWPTLTNDKKKPHFLKVDFNKWKDDDSDQEQEPESMDLLNKLVDMGVGKDEKPSFDDFDDEEEDSDDENIPNLTDGSGDSNKDNPAPAETDTTTEQKN</sequence>
<accession>A0A7R8V5F7</accession>
<feature type="domain" description="CS" evidence="3">
    <location>
        <begin position="6"/>
        <end position="94"/>
    </location>
</feature>
<feature type="compositionally biased region" description="Acidic residues" evidence="2">
    <location>
        <begin position="144"/>
        <end position="157"/>
    </location>
</feature>
<dbReference type="OrthoDB" id="1564555at2759"/>
<dbReference type="PROSITE" id="PS51203">
    <property type="entry name" value="CS"/>
    <property type="match status" value="1"/>
</dbReference>
<reference evidence="4 5" key="1">
    <citation type="submission" date="2020-11" db="EMBL/GenBank/DDBJ databases">
        <authorList>
            <person name="Wallbank WR R."/>
            <person name="Pardo Diaz C."/>
            <person name="Kozak K."/>
            <person name="Martin S."/>
            <person name="Jiggins C."/>
            <person name="Moest M."/>
            <person name="Warren A I."/>
            <person name="Generalovic N T."/>
            <person name="Byers J.R.P. K."/>
            <person name="Montejo-Kovacevich G."/>
            <person name="Yen C E."/>
        </authorList>
    </citation>
    <scope>NUCLEOTIDE SEQUENCE [LARGE SCALE GENOMIC DNA]</scope>
</reference>
<organism evidence="4 5">
    <name type="scientific">Hermetia illucens</name>
    <name type="common">Black soldier fly</name>
    <dbReference type="NCBI Taxonomy" id="343691"/>
    <lineage>
        <taxon>Eukaryota</taxon>
        <taxon>Metazoa</taxon>
        <taxon>Ecdysozoa</taxon>
        <taxon>Arthropoda</taxon>
        <taxon>Hexapoda</taxon>
        <taxon>Insecta</taxon>
        <taxon>Pterygota</taxon>
        <taxon>Neoptera</taxon>
        <taxon>Endopterygota</taxon>
        <taxon>Diptera</taxon>
        <taxon>Brachycera</taxon>
        <taxon>Stratiomyomorpha</taxon>
        <taxon>Stratiomyidae</taxon>
        <taxon>Hermetiinae</taxon>
        <taxon>Hermetia</taxon>
    </lineage>
</organism>